<feature type="transmembrane region" description="Helical" evidence="2">
    <location>
        <begin position="441"/>
        <end position="462"/>
    </location>
</feature>
<keyword evidence="4" id="KW-1185">Reference proteome</keyword>
<feature type="transmembrane region" description="Helical" evidence="2">
    <location>
        <begin position="418"/>
        <end position="435"/>
    </location>
</feature>
<feature type="region of interest" description="Disordered" evidence="1">
    <location>
        <begin position="145"/>
        <end position="166"/>
    </location>
</feature>
<proteinExistence type="predicted"/>
<dbReference type="Pfam" id="PF03929">
    <property type="entry name" value="PepSY_TM"/>
    <property type="match status" value="1"/>
</dbReference>
<feature type="transmembrane region" description="Helical" evidence="2">
    <location>
        <begin position="537"/>
        <end position="557"/>
    </location>
</feature>
<feature type="transmembrane region" description="Helical" evidence="2">
    <location>
        <begin position="483"/>
        <end position="505"/>
    </location>
</feature>
<keyword evidence="2" id="KW-1133">Transmembrane helix</keyword>
<sequence>MRAPTLRAFQWLHTWAGICAGFVLFISFLGGTLTMFHEEIGRWERPASRHLPVDGGPAQRLVGTLVALHPTSADIFGVVLASETHREPFVYWEEGGNWKYARLAQGGKSILDTSLGFDDFSEDSLGAAEQASAAEAAARAQASAERVPAAAMRSPEQAEASGTAGSQLSNAIRAARASSSADAGASSDLPVQRLAAGHQSGGTIITLVDHDTLDLSTAPGLAEFIDKLHYSLALSKPGLYLLGVVALMFGVALVSGMVIHWPRLARDLFAQRPGANIKLFWQRTHNAVGVLALPFHAIIALTGSVLCLGLVAVMLFNTIAFDGKLMREIVAMRSAAPSLPVTAVPGAPMSVDQLVARARSEVSTFTPRWIAYTRYGADDGFAEVWGDSERAPGSLGSVTLRLNDGALLARQTAAMRDAHHTVSSAVFGLHFGTYGGLAVRWIYFVLGIAGAALIFTGNLLWLEARRKLGSDKQSLATLNISRATVAICIGSCAAIAAGFDAALLLPSIETSSVYLTVLVLSIVLSFTGAPIATARDLLFATALFCLAIPFLDAALTPDNLFSLVMRGDWQLASIDLAGLVFAAIFAVASMLVNRRGHRGDPFSVWSMRS</sequence>
<evidence type="ECO:0000256" key="1">
    <source>
        <dbReference type="SAM" id="MobiDB-lite"/>
    </source>
</evidence>
<dbReference type="Proteomes" id="UP000494115">
    <property type="component" value="Unassembled WGS sequence"/>
</dbReference>
<organism evidence="3 4">
    <name type="scientific">Pararobbsia alpina</name>
    <dbReference type="NCBI Taxonomy" id="621374"/>
    <lineage>
        <taxon>Bacteria</taxon>
        <taxon>Pseudomonadati</taxon>
        <taxon>Pseudomonadota</taxon>
        <taxon>Betaproteobacteria</taxon>
        <taxon>Burkholderiales</taxon>
        <taxon>Burkholderiaceae</taxon>
        <taxon>Pararobbsia</taxon>
    </lineage>
</organism>
<reference evidence="3 4" key="1">
    <citation type="submission" date="2020-04" db="EMBL/GenBank/DDBJ databases">
        <authorList>
            <person name="De Canck E."/>
        </authorList>
    </citation>
    <scope>NUCLEOTIDE SEQUENCE [LARGE SCALE GENOMIC DNA]</scope>
    <source>
        <strain evidence="3 4">LMG 28138</strain>
    </source>
</reference>
<feature type="transmembrane region" description="Helical" evidence="2">
    <location>
        <begin position="239"/>
        <end position="261"/>
    </location>
</feature>
<dbReference type="InterPro" id="IPR005625">
    <property type="entry name" value="PepSY-ass_TM"/>
</dbReference>
<dbReference type="PANTHER" id="PTHR34219:SF9">
    <property type="entry name" value="IRON-REGULATED INNER MEMBRANE PROTEIN"/>
    <property type="match status" value="1"/>
</dbReference>
<feature type="transmembrane region" description="Helical" evidence="2">
    <location>
        <begin position="295"/>
        <end position="317"/>
    </location>
</feature>
<keyword evidence="2" id="KW-0472">Membrane</keyword>
<dbReference type="PANTHER" id="PTHR34219">
    <property type="entry name" value="IRON-REGULATED INNER MEMBRANE PROTEIN-RELATED"/>
    <property type="match status" value="1"/>
</dbReference>
<gene>
    <name evidence="3" type="ORF">LMG28138_03650</name>
</gene>
<keyword evidence="2" id="KW-0812">Transmembrane</keyword>
<evidence type="ECO:0000256" key="2">
    <source>
        <dbReference type="SAM" id="Phobius"/>
    </source>
</evidence>
<evidence type="ECO:0000313" key="3">
    <source>
        <dbReference type="EMBL" id="CAB3794229.1"/>
    </source>
</evidence>
<protein>
    <recommendedName>
        <fullName evidence="5">PepSY domain-containing protein</fullName>
    </recommendedName>
</protein>
<accession>A0A6S7BN95</accession>
<dbReference type="EMBL" id="CADIKM010000019">
    <property type="protein sequence ID" value="CAB3794229.1"/>
    <property type="molecule type" value="Genomic_DNA"/>
</dbReference>
<name>A0A6S7BN95_9BURK</name>
<evidence type="ECO:0000313" key="4">
    <source>
        <dbReference type="Proteomes" id="UP000494115"/>
    </source>
</evidence>
<feature type="transmembrane region" description="Helical" evidence="2">
    <location>
        <begin position="511"/>
        <end position="530"/>
    </location>
</feature>
<dbReference type="RefSeq" id="WP_175106166.1">
    <property type="nucleotide sequence ID" value="NZ_CADIKM010000019.1"/>
</dbReference>
<dbReference type="AlphaFoldDB" id="A0A6S7BN95"/>
<evidence type="ECO:0008006" key="5">
    <source>
        <dbReference type="Google" id="ProtNLM"/>
    </source>
</evidence>
<feature type="transmembrane region" description="Helical" evidence="2">
    <location>
        <begin position="569"/>
        <end position="592"/>
    </location>
</feature>
<feature type="transmembrane region" description="Helical" evidence="2">
    <location>
        <begin position="12"/>
        <end position="36"/>
    </location>
</feature>